<proteinExistence type="predicted"/>
<sequence length="323" mass="34955">MNEKLFDLFMNNVDASLLEEAMDPNALPGKSSIHRYLRPAIAACLCIGLLAAFFHMHQTPGSSALTSQELATLGYDLTSPLESLPLDLDMETVSYSMEYIGAANDIRVAQATFTSDGTEYTCRAYKTDTPQDISGIGTSSDDGLTLTADNTAISLVRSDSGDSYVSWYSPETETQWCLSAREDSATVMTTAYYMLMCLGVELTDVPAGADNISCNIVSVSGLTVGELNFTLDGTHYTYHTAPTSEVAYPFADISGDTKTYTSHITTKIGWCTAELYLSEDGSGKVIWFDIAPGLLYSLTMDRDADEEALLSMAEQIYTPVQGG</sequence>
<accession>A0A6L5YK08</accession>
<comment type="caution">
    <text evidence="1">The sequence shown here is derived from an EMBL/GenBank/DDBJ whole genome shotgun (WGS) entry which is preliminary data.</text>
</comment>
<organism evidence="1 2">
    <name type="scientific">Waltera intestinalis</name>
    <dbReference type="NCBI Taxonomy" id="2606635"/>
    <lineage>
        <taxon>Bacteria</taxon>
        <taxon>Bacillati</taxon>
        <taxon>Bacillota</taxon>
        <taxon>Clostridia</taxon>
        <taxon>Lachnospirales</taxon>
        <taxon>Lachnospiraceae</taxon>
        <taxon>Waltera</taxon>
    </lineage>
</organism>
<keyword evidence="2" id="KW-1185">Reference proteome</keyword>
<evidence type="ECO:0008006" key="3">
    <source>
        <dbReference type="Google" id="ProtNLM"/>
    </source>
</evidence>
<protein>
    <recommendedName>
        <fullName evidence="3">DUF4367 domain-containing protein</fullName>
    </recommendedName>
</protein>
<evidence type="ECO:0000313" key="1">
    <source>
        <dbReference type="EMBL" id="MST57982.1"/>
    </source>
</evidence>
<dbReference type="EMBL" id="VUMU01000006">
    <property type="protein sequence ID" value="MST57982.1"/>
    <property type="molecule type" value="Genomic_DNA"/>
</dbReference>
<dbReference type="AlphaFoldDB" id="A0A6L5YK08"/>
<reference evidence="1 2" key="1">
    <citation type="submission" date="2019-08" db="EMBL/GenBank/DDBJ databases">
        <title>In-depth cultivation of the pig gut microbiome towards novel bacterial diversity and tailored functional studies.</title>
        <authorList>
            <person name="Wylensek D."/>
            <person name="Hitch T.C.A."/>
            <person name="Clavel T."/>
        </authorList>
    </citation>
    <scope>NUCLEOTIDE SEQUENCE [LARGE SCALE GENOMIC DNA]</scope>
    <source>
        <strain evidence="1 2">WCA3-601-WT-6H</strain>
    </source>
</reference>
<evidence type="ECO:0000313" key="2">
    <source>
        <dbReference type="Proteomes" id="UP000476055"/>
    </source>
</evidence>
<dbReference type="RefSeq" id="WP_154496099.1">
    <property type="nucleotide sequence ID" value="NZ_VUMU01000006.1"/>
</dbReference>
<dbReference type="Proteomes" id="UP000476055">
    <property type="component" value="Unassembled WGS sequence"/>
</dbReference>
<name>A0A6L5YK08_9FIRM</name>
<gene>
    <name evidence="1" type="ORF">FYJ59_06950</name>
</gene>